<protein>
    <submittedName>
        <fullName evidence="3">Transposase family protein</fullName>
    </submittedName>
</protein>
<sequence length="688" mass="77690">MNSKFSSAELAEMNLLNMPKSKQAIEYIAKRDGWQYEYVLGLGRGGKKKVFLLNGLPMELQDAIKQKQLDDLMQKSQPVSLPSVVKKKKLPAKTKKLPVGKKSQQLALAIDEANGLNDKQRDIAHARMAIVAEVNKMHQVGGLPLKEAAFYVTEQIKTGVAPESLMYMVEVANARGNKKRTVSFSSLYQWTLKFREAKTPNERLLALAPKLSSVEKPLIEYEWLPEFMPIWADANNPPLTHVYKSFEKVWAQKGFDMAQLPSFHTVERVVQKMPLIMRERGRKTGGAYKAILPYVKRDWLIFEPNDIWVGDGHGFKAKVAHPIHGQPFQPEITAIIDTATRFVVGWTVSLSESTVAHADALRVAMSFNDPPLMYYTDNGSGPTGKMVDADITGILPRLGIEHPTGLPGNPQGRGIIERLWETVTIPLARTYATYVGNDADNSTKTMTLRKVNSAMNAENKKKELNTEQRRNRAKLPKFEQFMVDLAKAFDDYNNRHEHSELMKASNKQYGTPSAYRAARLKELGKTVVPLSQDELDMMFRPEEIRTANRGQVELFNNIYFSQALAEFSGGKVRVGYDLHNPEMVLIKRMDGQFICKALWDGNKVAAFPVSVIDQQRKKRVEGITKRKQDAIAIAQAELYPTIEHQPDFGLLLANGANEVETVSVQKPPLFMFESDREAWEIEQRNKSK</sequence>
<dbReference type="Gene3D" id="3.30.420.10">
    <property type="entry name" value="Ribonuclease H-like superfamily/Ribonuclease H"/>
    <property type="match status" value="1"/>
</dbReference>
<proteinExistence type="predicted"/>
<dbReference type="InterPro" id="IPR012337">
    <property type="entry name" value="RNaseH-like_sf"/>
</dbReference>
<dbReference type="InterPro" id="IPR009004">
    <property type="entry name" value="Transposase_Mu_C"/>
</dbReference>
<evidence type="ECO:0000313" key="4">
    <source>
        <dbReference type="Proteomes" id="UP000832011"/>
    </source>
</evidence>
<reference evidence="3 4" key="1">
    <citation type="journal article" date="2022" name="Res Sq">
        <title>Evolution of multicellular longitudinally dividing oral cavity symbionts (Neisseriaceae).</title>
        <authorList>
            <person name="Nyongesa S."/>
            <person name="Weber P."/>
            <person name="Bernet E."/>
            <person name="Pullido F."/>
            <person name="Nieckarz M."/>
            <person name="Delaby M."/>
            <person name="Nieves C."/>
            <person name="Viehboeck T."/>
            <person name="Krause N."/>
            <person name="Rivera-Millot A."/>
            <person name="Nakamura A."/>
            <person name="Vischer N."/>
            <person name="VanNieuwenhze M."/>
            <person name="Brun Y."/>
            <person name="Cava F."/>
            <person name="Bulgheresi S."/>
            <person name="Veyrier F."/>
        </authorList>
    </citation>
    <scope>NUCLEOTIDE SEQUENCE [LARGE SCALE GENOMIC DNA]</scope>
    <source>
        <strain evidence="3 4">SN4</strain>
    </source>
</reference>
<evidence type="ECO:0000259" key="2">
    <source>
        <dbReference type="PROSITE" id="PS51702"/>
    </source>
</evidence>
<dbReference type="Pfam" id="PF09299">
    <property type="entry name" value="Mu-transpos_C"/>
    <property type="match status" value="1"/>
</dbReference>
<feature type="domain" description="HTH Mu-type" evidence="2">
    <location>
        <begin position="3"/>
        <end position="72"/>
    </location>
</feature>
<dbReference type="SUPFAM" id="SSF50610">
    <property type="entry name" value="mu transposase, C-terminal domain"/>
    <property type="match status" value="1"/>
</dbReference>
<name>A0ABY4E455_9NEIS</name>
<feature type="domain" description="Integrase catalytic" evidence="1">
    <location>
        <begin position="300"/>
        <end position="474"/>
    </location>
</feature>
<dbReference type="RefSeq" id="WP_082625540.1">
    <property type="nucleotide sequence ID" value="NZ_CABKVG010000007.1"/>
</dbReference>
<evidence type="ECO:0000313" key="3">
    <source>
        <dbReference type="EMBL" id="UOO89625.1"/>
    </source>
</evidence>
<dbReference type="InterPro" id="IPR001584">
    <property type="entry name" value="Integrase_cat-core"/>
</dbReference>
<dbReference type="PROSITE" id="PS50994">
    <property type="entry name" value="INTEGRASE"/>
    <property type="match status" value="1"/>
</dbReference>
<accession>A0ABY4E455</accession>
<evidence type="ECO:0000259" key="1">
    <source>
        <dbReference type="PROSITE" id="PS50994"/>
    </source>
</evidence>
<dbReference type="SUPFAM" id="SSF53098">
    <property type="entry name" value="Ribonuclease H-like"/>
    <property type="match status" value="1"/>
</dbReference>
<dbReference type="Gene3D" id="2.30.30.130">
    <property type="entry name" value="Transposase, Mu, C-terminal"/>
    <property type="match status" value="1"/>
</dbReference>
<dbReference type="SUPFAM" id="SSF46955">
    <property type="entry name" value="Putative DNA-binding domain"/>
    <property type="match status" value="1"/>
</dbReference>
<dbReference type="Pfam" id="PF00665">
    <property type="entry name" value="rve"/>
    <property type="match status" value="1"/>
</dbReference>
<dbReference type="InterPro" id="IPR003314">
    <property type="entry name" value="Mu-type_HTH"/>
</dbReference>
<dbReference type="InterPro" id="IPR036397">
    <property type="entry name" value="RNaseH_sf"/>
</dbReference>
<dbReference type="EMBL" id="CP091511">
    <property type="protein sequence ID" value="UOO89625.1"/>
    <property type="molecule type" value="Genomic_DNA"/>
</dbReference>
<gene>
    <name evidence="3" type="ORF">LVJ82_01165</name>
</gene>
<dbReference type="PROSITE" id="PS51702">
    <property type="entry name" value="HTH_MU"/>
    <property type="match status" value="1"/>
</dbReference>
<dbReference type="InterPro" id="IPR015378">
    <property type="entry name" value="Transposase-like_Mu_C"/>
</dbReference>
<dbReference type="InterPro" id="IPR009061">
    <property type="entry name" value="DNA-bd_dom_put_sf"/>
</dbReference>
<dbReference type="InterPro" id="IPR036388">
    <property type="entry name" value="WH-like_DNA-bd_sf"/>
</dbReference>
<dbReference type="Gene3D" id="1.10.10.10">
    <property type="entry name" value="Winged helix-like DNA-binding domain superfamily/Winged helix DNA-binding domain"/>
    <property type="match status" value="1"/>
</dbReference>
<keyword evidence="4" id="KW-1185">Reference proteome</keyword>
<dbReference type="Proteomes" id="UP000832011">
    <property type="component" value="Chromosome"/>
</dbReference>
<organism evidence="3 4">
    <name type="scientific">Vitreoscilla massiliensis</name>
    <dbReference type="NCBI Taxonomy" id="1689272"/>
    <lineage>
        <taxon>Bacteria</taxon>
        <taxon>Pseudomonadati</taxon>
        <taxon>Pseudomonadota</taxon>
        <taxon>Betaproteobacteria</taxon>
        <taxon>Neisseriales</taxon>
        <taxon>Neisseriaceae</taxon>
        <taxon>Vitreoscilla</taxon>
    </lineage>
</organism>